<dbReference type="InterPro" id="IPR009506">
    <property type="entry name" value="YjiS-like"/>
</dbReference>
<dbReference type="EMBL" id="VYQE01000001">
    <property type="protein sequence ID" value="KAA9009842.1"/>
    <property type="molecule type" value="Genomic_DNA"/>
</dbReference>
<organism evidence="2 3">
    <name type="scientific">Histidinibacterium aquaticum</name>
    <dbReference type="NCBI Taxonomy" id="2613962"/>
    <lineage>
        <taxon>Bacteria</taxon>
        <taxon>Pseudomonadati</taxon>
        <taxon>Pseudomonadota</taxon>
        <taxon>Alphaproteobacteria</taxon>
        <taxon>Rhodobacterales</taxon>
        <taxon>Paracoccaceae</taxon>
        <taxon>Histidinibacterium</taxon>
    </lineage>
</organism>
<evidence type="ECO:0000313" key="3">
    <source>
        <dbReference type="Proteomes" id="UP000326554"/>
    </source>
</evidence>
<proteinExistence type="predicted"/>
<dbReference type="AlphaFoldDB" id="A0A5J5GR24"/>
<dbReference type="Proteomes" id="UP000326554">
    <property type="component" value="Unassembled WGS sequence"/>
</dbReference>
<reference evidence="2 3" key="1">
    <citation type="submission" date="2019-09" db="EMBL/GenBank/DDBJ databases">
        <authorList>
            <person name="Park J.-S."/>
            <person name="Choi H.-J."/>
        </authorList>
    </citation>
    <scope>NUCLEOTIDE SEQUENCE [LARGE SCALE GENOMIC DNA]</scope>
    <source>
        <strain evidence="2 3">176SS1-4</strain>
    </source>
</reference>
<name>A0A5J5GR24_9RHOB</name>
<protein>
    <submittedName>
        <fullName evidence="2">DUF1127 domain-containing protein</fullName>
    </submittedName>
</protein>
<evidence type="ECO:0000259" key="1">
    <source>
        <dbReference type="Pfam" id="PF06568"/>
    </source>
</evidence>
<accession>A0A5J5GR24</accession>
<comment type="caution">
    <text evidence="2">The sequence shown here is derived from an EMBL/GenBank/DDBJ whole genome shotgun (WGS) entry which is preliminary data.</text>
</comment>
<dbReference type="Pfam" id="PF06568">
    <property type="entry name" value="YjiS-like"/>
    <property type="match status" value="1"/>
</dbReference>
<sequence>MATLTRTGFIGTANRGSFIEAFKTRRSQNRVYRETLRELSQLTDRDLADLNISRHRIPDIARDAAYGS</sequence>
<dbReference type="RefSeq" id="WP_150443327.1">
    <property type="nucleotide sequence ID" value="NZ_VYQE01000001.1"/>
</dbReference>
<keyword evidence="3" id="KW-1185">Reference proteome</keyword>
<feature type="domain" description="YjiS-like" evidence="1">
    <location>
        <begin position="25"/>
        <end position="54"/>
    </location>
</feature>
<evidence type="ECO:0000313" key="2">
    <source>
        <dbReference type="EMBL" id="KAA9009842.1"/>
    </source>
</evidence>
<gene>
    <name evidence="2" type="ORF">F3S47_00800</name>
</gene>